<dbReference type="EMBL" id="JAKWFO010000008">
    <property type="protein sequence ID" value="KAI9634265.1"/>
    <property type="molecule type" value="Genomic_DNA"/>
</dbReference>
<feature type="compositionally biased region" description="Basic and acidic residues" evidence="1">
    <location>
        <begin position="566"/>
        <end position="575"/>
    </location>
</feature>
<keyword evidence="3" id="KW-1185">Reference proteome</keyword>
<sequence>MSSSFFTRPVPGRLPSSAYAPFGAPIDLPPPWNSPPPLNLGRGHRSTSSAATADTGRNTPPPPYSDAGEDYDRFPAFMDELEEGFYMDQETGEEFYVDEQGNVLWEDEYQGMTEADQVAQMEEFARLHQRLGVINLTIVAPSVPLAPRAAGAPTEPSNGQLQEITVRGVTTRGHASDIVVPAGPSHSSHPAPVSVAQQVSLPAVMPAGYASTPITLTPRAPLFAHIPPYPVPIAPGHAPRRAPVTPAPVAPLFTHIPPFPAPIAPRAVPASVPVTPPPPPAPLFTPIPPLPAPIAPSHIPRRAPVTPATIAPLFSHIPPYQAPIAPGAVPVPAPIIPAPVIPLPTSIPPRSRRTSEVRIDPAGHTGSPDLATSQILTSSPPQPSAAGDLPTTTAAATQTTSVPRTGSHRVQAFLGRIAGIPSSHDFHPDDQEALAARLVSTHAMPDGDWYDPAPRIHGAPILRVRHPLPGTIRLPQPDEDVDSPGPEADYHLRDYTLAFYTWLNAKHAKTGNVKRSDGGYTDMELREFHAAYPELLAKEREEDAIAECKAEARRIRMEARERRQLRMGGFEREVDSESEGSSSSSESGGSSTRAQLGAHSLEAVRVERWVSAELPIPGRSTTPPAPLRPYAPAIPPRPYGQTPRLLLGIVQTPRVPARSPAEAAPAPPSRHLDRPVNQTARPRANSITNQAPAHAHLSPPPPPPHLHEERLPTPGFRILPSIPQVTPASPSLDPPTPPPPFSESLVNNDYNIYLANQYSGASSSSHPDPPSYRGQDDPGGIWQNHNGNWVRDPPPVLAASAPPPQHSYGYRSTSAAASSSSSASVSRPMHFDKPLPPLPPAASRTLGEHIYRPADTGEPHDQAGGRSLFRVLSCTVSSSIVPGISWTVYRTPVPAVRRYYR</sequence>
<gene>
    <name evidence="2" type="ORF">MKK02DRAFT_28911</name>
</gene>
<feature type="compositionally biased region" description="Polar residues" evidence="1">
    <location>
        <begin position="46"/>
        <end position="58"/>
    </location>
</feature>
<organism evidence="2 3">
    <name type="scientific">Dioszegia hungarica</name>
    <dbReference type="NCBI Taxonomy" id="4972"/>
    <lineage>
        <taxon>Eukaryota</taxon>
        <taxon>Fungi</taxon>
        <taxon>Dikarya</taxon>
        <taxon>Basidiomycota</taxon>
        <taxon>Agaricomycotina</taxon>
        <taxon>Tremellomycetes</taxon>
        <taxon>Tremellales</taxon>
        <taxon>Bulleribasidiaceae</taxon>
        <taxon>Dioszegia</taxon>
    </lineage>
</organism>
<evidence type="ECO:0000313" key="3">
    <source>
        <dbReference type="Proteomes" id="UP001164286"/>
    </source>
</evidence>
<name>A0AA38H5A3_9TREE</name>
<dbReference type="Proteomes" id="UP001164286">
    <property type="component" value="Unassembled WGS sequence"/>
</dbReference>
<feature type="region of interest" description="Disordered" evidence="1">
    <location>
        <begin position="759"/>
        <end position="844"/>
    </location>
</feature>
<feature type="region of interest" description="Disordered" evidence="1">
    <location>
        <begin position="566"/>
        <end position="599"/>
    </location>
</feature>
<evidence type="ECO:0000313" key="2">
    <source>
        <dbReference type="EMBL" id="KAI9634265.1"/>
    </source>
</evidence>
<feature type="region of interest" description="Disordered" evidence="1">
    <location>
        <begin position="345"/>
        <end position="405"/>
    </location>
</feature>
<feature type="region of interest" description="Disordered" evidence="1">
    <location>
        <begin position="1"/>
        <end position="71"/>
    </location>
</feature>
<protein>
    <submittedName>
        <fullName evidence="2">Uncharacterized protein</fullName>
    </submittedName>
</protein>
<dbReference type="RefSeq" id="XP_052944042.1">
    <property type="nucleotide sequence ID" value="XM_053087668.1"/>
</dbReference>
<feature type="compositionally biased region" description="Low complexity" evidence="1">
    <location>
        <begin position="391"/>
        <end position="400"/>
    </location>
</feature>
<accession>A0AA38H5A3</accession>
<reference evidence="2" key="1">
    <citation type="journal article" date="2022" name="G3 (Bethesda)">
        <title>High quality genome of the basidiomycete yeast Dioszegia hungarica PDD-24b-2 isolated from cloud water.</title>
        <authorList>
            <person name="Jarrige D."/>
            <person name="Haridas S."/>
            <person name="Bleykasten-Grosshans C."/>
            <person name="Joly M."/>
            <person name="Nadalig T."/>
            <person name="Sancelme M."/>
            <person name="Vuilleumier S."/>
            <person name="Grigoriev I.V."/>
            <person name="Amato P."/>
            <person name="Bringel F."/>
        </authorList>
    </citation>
    <scope>NUCLEOTIDE SEQUENCE</scope>
    <source>
        <strain evidence="2">PDD-24b-2</strain>
    </source>
</reference>
<dbReference type="AlphaFoldDB" id="A0AA38H5A3"/>
<evidence type="ECO:0000256" key="1">
    <source>
        <dbReference type="SAM" id="MobiDB-lite"/>
    </source>
</evidence>
<feature type="compositionally biased region" description="Low complexity" evidence="1">
    <location>
        <begin position="812"/>
        <end position="826"/>
    </location>
</feature>
<feature type="compositionally biased region" description="Pro residues" evidence="1">
    <location>
        <begin position="27"/>
        <end position="38"/>
    </location>
</feature>
<feature type="compositionally biased region" description="Polar residues" evidence="1">
    <location>
        <begin position="676"/>
        <end position="690"/>
    </location>
</feature>
<feature type="region of interest" description="Disordered" evidence="1">
    <location>
        <begin position="654"/>
        <end position="746"/>
    </location>
</feature>
<proteinExistence type="predicted"/>
<feature type="compositionally biased region" description="Pro residues" evidence="1">
    <location>
        <begin position="792"/>
        <end position="805"/>
    </location>
</feature>
<feature type="compositionally biased region" description="Low complexity" evidence="1">
    <location>
        <begin position="579"/>
        <end position="591"/>
    </location>
</feature>
<comment type="caution">
    <text evidence="2">The sequence shown here is derived from an EMBL/GenBank/DDBJ whole genome shotgun (WGS) entry which is preliminary data.</text>
</comment>
<feature type="compositionally biased region" description="Pro residues" evidence="1">
    <location>
        <begin position="732"/>
        <end position="741"/>
    </location>
</feature>
<dbReference type="GeneID" id="77726873"/>
<feature type="compositionally biased region" description="Polar residues" evidence="1">
    <location>
        <begin position="370"/>
        <end position="379"/>
    </location>
</feature>